<keyword evidence="1" id="KW-0472">Membrane</keyword>
<evidence type="ECO:0000256" key="1">
    <source>
        <dbReference type="SAM" id="Phobius"/>
    </source>
</evidence>
<dbReference type="Proteomes" id="UP000003706">
    <property type="component" value="Unassembled WGS sequence"/>
</dbReference>
<evidence type="ECO:0008006" key="4">
    <source>
        <dbReference type="Google" id="ProtNLM"/>
    </source>
</evidence>
<proteinExistence type="predicted"/>
<evidence type="ECO:0000313" key="3">
    <source>
        <dbReference type="Proteomes" id="UP000003706"/>
    </source>
</evidence>
<accession>H1KZY7</accession>
<evidence type="ECO:0000313" key="2">
    <source>
        <dbReference type="EMBL" id="EHP85397.1"/>
    </source>
</evidence>
<feature type="transmembrane region" description="Helical" evidence="1">
    <location>
        <begin position="88"/>
        <end position="106"/>
    </location>
</feature>
<keyword evidence="3" id="KW-1185">Reference proteome</keyword>
<reference evidence="2 3" key="1">
    <citation type="submission" date="2011-09" db="EMBL/GenBank/DDBJ databases">
        <title>The draft genome of Methanotorris formicicus Mc-S-70.</title>
        <authorList>
            <consortium name="US DOE Joint Genome Institute (JGI-PGF)"/>
            <person name="Lucas S."/>
            <person name="Han J."/>
            <person name="Lapidus A."/>
            <person name="Cheng J.-F."/>
            <person name="Goodwin L."/>
            <person name="Pitluck S."/>
            <person name="Peters L."/>
            <person name="Land M.L."/>
            <person name="Hauser L."/>
            <person name="Sieprawska-Lupa M."/>
            <person name="Takai K."/>
            <person name="Miyazaki J."/>
            <person name="Whitman W."/>
            <person name="Woyke T.J."/>
        </authorList>
    </citation>
    <scope>NUCLEOTIDE SEQUENCE [LARGE SCALE GENOMIC DNA]</scope>
    <source>
        <strain evidence="2 3">Mc-S-70</strain>
    </source>
</reference>
<comment type="caution">
    <text evidence="2">The sequence shown here is derived from an EMBL/GenBank/DDBJ whole genome shotgun (WGS) entry which is preliminary data.</text>
</comment>
<keyword evidence="1" id="KW-1133">Transmembrane helix</keyword>
<name>H1KZY7_9EURY</name>
<protein>
    <recommendedName>
        <fullName evidence="4">DUF5673 domain-containing protein</fullName>
    </recommendedName>
</protein>
<feature type="transmembrane region" description="Helical" evidence="1">
    <location>
        <begin position="7"/>
        <end position="25"/>
    </location>
</feature>
<sequence length="181" mass="21215">MGEAMDPMLYVSIVLLINSIIFYKISKMQPKIKYRVLKKIKMNYLNLLYGKKAEFDKKTMPILFGLMIFGLIVFNILIYVVYGDSISISSIIAEIFIIISMIVIWISMNNEIDVFIGEDGIYYQNKFISWNKIKEIKKENGFIKFIGKGKIFSQRMFLKDDGELENIIKNQIEKFRNGNLY</sequence>
<keyword evidence="1" id="KW-0812">Transmembrane</keyword>
<gene>
    <name evidence="2" type="ORF">MetfoDRAFT_1361</name>
</gene>
<feature type="transmembrane region" description="Helical" evidence="1">
    <location>
        <begin position="62"/>
        <end position="82"/>
    </location>
</feature>
<dbReference type="EMBL" id="AGJL01000035">
    <property type="protein sequence ID" value="EHP85397.1"/>
    <property type="molecule type" value="Genomic_DNA"/>
</dbReference>
<dbReference type="AlphaFoldDB" id="H1KZY7"/>
<organism evidence="2 3">
    <name type="scientific">Methanotorris formicicus Mc-S-70</name>
    <dbReference type="NCBI Taxonomy" id="647171"/>
    <lineage>
        <taxon>Archaea</taxon>
        <taxon>Methanobacteriati</taxon>
        <taxon>Methanobacteriota</taxon>
        <taxon>Methanomada group</taxon>
        <taxon>Methanococci</taxon>
        <taxon>Methanococcales</taxon>
        <taxon>Methanocaldococcaceae</taxon>
        <taxon>Methanotorris</taxon>
    </lineage>
</organism>